<dbReference type="SMART" id="SM00226">
    <property type="entry name" value="LMWPc"/>
    <property type="match status" value="1"/>
</dbReference>
<dbReference type="PANTHER" id="PTHR43428">
    <property type="entry name" value="ARSENATE REDUCTASE"/>
    <property type="match status" value="1"/>
</dbReference>
<evidence type="ECO:0000259" key="2">
    <source>
        <dbReference type="SMART" id="SM00226"/>
    </source>
</evidence>
<dbReference type="InterPro" id="IPR023485">
    <property type="entry name" value="Ptyr_pPase"/>
</dbReference>
<organism evidence="3 4">
    <name type="scientific">Nocardioides imazamoxiresistens</name>
    <dbReference type="NCBI Taxonomy" id="3231893"/>
    <lineage>
        <taxon>Bacteria</taxon>
        <taxon>Bacillati</taxon>
        <taxon>Actinomycetota</taxon>
        <taxon>Actinomycetes</taxon>
        <taxon>Propionibacteriales</taxon>
        <taxon>Nocardioidaceae</taxon>
        <taxon>Nocardioides</taxon>
    </lineage>
</organism>
<dbReference type="RefSeq" id="WP_315732575.1">
    <property type="nucleotide sequence ID" value="NZ_JAVYII010000003.1"/>
</dbReference>
<comment type="caution">
    <text evidence="3">The sequence shown here is derived from an EMBL/GenBank/DDBJ whole genome shotgun (WGS) entry which is preliminary data.</text>
</comment>
<dbReference type="Pfam" id="PF01451">
    <property type="entry name" value="LMWPc"/>
    <property type="match status" value="1"/>
</dbReference>
<proteinExistence type="predicted"/>
<name>A0ABU3PWL3_9ACTN</name>
<evidence type="ECO:0000313" key="4">
    <source>
        <dbReference type="Proteomes" id="UP001268542"/>
    </source>
</evidence>
<dbReference type="Gene3D" id="3.40.50.2300">
    <property type="match status" value="1"/>
</dbReference>
<dbReference type="InterPro" id="IPR036196">
    <property type="entry name" value="Ptyr_pPase_sf"/>
</dbReference>
<dbReference type="PANTHER" id="PTHR43428:SF1">
    <property type="entry name" value="ARSENATE REDUCTASE"/>
    <property type="match status" value="1"/>
</dbReference>
<sequence length="155" mass="16630">MTTPPRSAAPAGHVPQVVFACRANGGRSVASRLLTEHYAGGRVVAVSAGTEPGEHVHPEVARVLESLGLDTSRESPTLLTAETIAASDLTITQGCGENCPYVPGARYRDWPLDDPKGRDETEVRRIVADIDARVRELLVELVPDIELPDSLVQRA</sequence>
<protein>
    <submittedName>
        <fullName evidence="3">Heat-shock protein HtpX</fullName>
    </submittedName>
</protein>
<gene>
    <name evidence="3" type="ORF">RDV89_08700</name>
</gene>
<dbReference type="Proteomes" id="UP001268542">
    <property type="component" value="Unassembled WGS sequence"/>
</dbReference>
<dbReference type="PROSITE" id="PS51257">
    <property type="entry name" value="PROKAR_LIPOPROTEIN"/>
    <property type="match status" value="1"/>
</dbReference>
<evidence type="ECO:0000313" key="3">
    <source>
        <dbReference type="EMBL" id="MDT9593145.1"/>
    </source>
</evidence>
<accession>A0ABU3PWL3</accession>
<dbReference type="SUPFAM" id="SSF52788">
    <property type="entry name" value="Phosphotyrosine protein phosphatases I"/>
    <property type="match status" value="1"/>
</dbReference>
<keyword evidence="4" id="KW-1185">Reference proteome</keyword>
<evidence type="ECO:0000256" key="1">
    <source>
        <dbReference type="ARBA" id="ARBA00022849"/>
    </source>
</evidence>
<reference evidence="3 4" key="1">
    <citation type="submission" date="2023-08" db="EMBL/GenBank/DDBJ databases">
        <title>Nocardioides seae sp. nov., a bacterium isolated from a soil.</title>
        <authorList>
            <person name="Wang X."/>
        </authorList>
    </citation>
    <scope>NUCLEOTIDE SEQUENCE [LARGE SCALE GENOMIC DNA]</scope>
    <source>
        <strain evidence="3 4">YZH12</strain>
    </source>
</reference>
<dbReference type="EMBL" id="JAVYII010000003">
    <property type="protein sequence ID" value="MDT9593145.1"/>
    <property type="molecule type" value="Genomic_DNA"/>
</dbReference>
<feature type="domain" description="Phosphotyrosine protein phosphatase I" evidence="2">
    <location>
        <begin position="15"/>
        <end position="140"/>
    </location>
</feature>
<keyword evidence="1" id="KW-0059">Arsenical resistance</keyword>